<dbReference type="AlphaFoldDB" id="A0A7H8XEC4"/>
<dbReference type="Pfam" id="PF05402">
    <property type="entry name" value="PqqD"/>
    <property type="match status" value="1"/>
</dbReference>
<dbReference type="RefSeq" id="WP_178062872.1">
    <property type="nucleotide sequence ID" value="NZ_CP191867.1"/>
</dbReference>
<protein>
    <submittedName>
        <fullName evidence="1">PqqD family protein</fullName>
    </submittedName>
</protein>
<dbReference type="Gene3D" id="1.10.10.1150">
    <property type="entry name" value="Coenzyme PQQ synthesis protein D (PqqD)"/>
    <property type="match status" value="1"/>
</dbReference>
<dbReference type="InterPro" id="IPR008792">
    <property type="entry name" value="PQQD"/>
</dbReference>
<dbReference type="EMBL" id="CP058322">
    <property type="protein sequence ID" value="QLD23034.1"/>
    <property type="molecule type" value="Genomic_DNA"/>
</dbReference>
<accession>A0A7H8XEC4</accession>
<reference evidence="1 2" key="1">
    <citation type="submission" date="2020-07" db="EMBL/GenBank/DDBJ databases">
        <title>A bifunctional nitrone conjugated secondary metabolite targeting the ribosome.</title>
        <authorList>
            <person name="Limbrick E.M."/>
            <person name="Graf M."/>
            <person name="Derewacz D.K."/>
            <person name="Nguyen F."/>
            <person name="Spraggins J.M."/>
            <person name="Wieland M."/>
            <person name="Ynigez-Gutierrez A.E."/>
            <person name="Reisman B.J."/>
            <person name="Zinshteyn B."/>
            <person name="McCulloch K."/>
            <person name="Iverson T.M."/>
            <person name="Green R."/>
            <person name="Wilson D.N."/>
            <person name="Bachmann B.O."/>
        </authorList>
    </citation>
    <scope>NUCLEOTIDE SEQUENCE [LARGE SCALE GENOMIC DNA]</scope>
    <source>
        <strain evidence="2">aurantiaca</strain>
    </source>
</reference>
<evidence type="ECO:0000313" key="1">
    <source>
        <dbReference type="EMBL" id="QLD23034.1"/>
    </source>
</evidence>
<gene>
    <name evidence="1" type="ORF">HXZ27_01220</name>
</gene>
<dbReference type="KEGG" id="mcab:HXZ27_01220"/>
<dbReference type="Proteomes" id="UP000509335">
    <property type="component" value="Chromosome"/>
</dbReference>
<evidence type="ECO:0000313" key="2">
    <source>
        <dbReference type="Proteomes" id="UP000509335"/>
    </source>
</evidence>
<organism evidence="1 2">
    <name type="scientific">Micromonospora carbonacea</name>
    <dbReference type="NCBI Taxonomy" id="47853"/>
    <lineage>
        <taxon>Bacteria</taxon>
        <taxon>Bacillati</taxon>
        <taxon>Actinomycetota</taxon>
        <taxon>Actinomycetes</taxon>
        <taxon>Micromonosporales</taxon>
        <taxon>Micromonosporaceae</taxon>
        <taxon>Micromonospora</taxon>
    </lineage>
</organism>
<dbReference type="InterPro" id="IPR041881">
    <property type="entry name" value="PqqD_sf"/>
</dbReference>
<sequence>MNSDESIVYKVRGDRVAWRISGDETVLLDTGRSVYFALDRCATSLWPHLVAGATAAQLAEVLAGQAAVQRDRAAADVRSFLADLEAAELLERI</sequence>
<name>A0A7H8XEC4_9ACTN</name>
<proteinExistence type="predicted"/>
<dbReference type="GeneID" id="301309278"/>